<dbReference type="GO" id="GO:1990077">
    <property type="term" value="C:primosome complex"/>
    <property type="evidence" value="ECO:0007669"/>
    <property type="project" value="UniProtKB-UniRule"/>
</dbReference>
<dbReference type="FunFam" id="1.10.860.10:FF:000001">
    <property type="entry name" value="Replicative DNA helicase"/>
    <property type="match status" value="1"/>
</dbReference>
<dbReference type="InterPro" id="IPR007693">
    <property type="entry name" value="DNA_helicase_DnaB-like_N"/>
</dbReference>
<dbReference type="SUPFAM" id="SSF52540">
    <property type="entry name" value="P-loop containing nucleoside triphosphate hydrolases"/>
    <property type="match status" value="1"/>
</dbReference>
<evidence type="ECO:0000256" key="4">
    <source>
        <dbReference type="ARBA" id="ARBA00022741"/>
    </source>
</evidence>
<evidence type="ECO:0000256" key="3">
    <source>
        <dbReference type="ARBA" id="ARBA00022705"/>
    </source>
</evidence>
<keyword evidence="4 12" id="KW-0547">Nucleotide-binding</keyword>
<dbReference type="CDD" id="cd00984">
    <property type="entry name" value="DnaB_C"/>
    <property type="match status" value="1"/>
</dbReference>
<dbReference type="Pfam" id="PF03796">
    <property type="entry name" value="DnaB_C"/>
    <property type="match status" value="1"/>
</dbReference>
<dbReference type="InterPro" id="IPR036185">
    <property type="entry name" value="DNA_heli_DnaB-like_N_sf"/>
</dbReference>
<dbReference type="GO" id="GO:0005524">
    <property type="term" value="F:ATP binding"/>
    <property type="evidence" value="ECO:0007669"/>
    <property type="project" value="UniProtKB-UniRule"/>
</dbReference>
<dbReference type="EMBL" id="WBXO01000002">
    <property type="protein sequence ID" value="KAB2953958.1"/>
    <property type="molecule type" value="Genomic_DNA"/>
</dbReference>
<dbReference type="NCBIfam" id="NF004384">
    <property type="entry name" value="PRK05748.1"/>
    <property type="match status" value="1"/>
</dbReference>
<dbReference type="GO" id="GO:0016787">
    <property type="term" value="F:hydrolase activity"/>
    <property type="evidence" value="ECO:0007669"/>
    <property type="project" value="UniProtKB-KW"/>
</dbReference>
<protein>
    <recommendedName>
        <fullName evidence="11 12">Replicative DNA helicase</fullName>
        <ecNumber evidence="11 12">5.6.2.3</ecNumber>
    </recommendedName>
</protein>
<dbReference type="AlphaFoldDB" id="A0A6I0F959"/>
<dbReference type="InterPro" id="IPR016136">
    <property type="entry name" value="DNA_helicase_N/primase_C"/>
</dbReference>
<dbReference type="InterPro" id="IPR027417">
    <property type="entry name" value="P-loop_NTPase"/>
</dbReference>
<comment type="similarity">
    <text evidence="1 12">Belongs to the helicase family. DnaB subfamily.</text>
</comment>
<evidence type="ECO:0000313" key="14">
    <source>
        <dbReference type="EMBL" id="KAB2953958.1"/>
    </source>
</evidence>
<dbReference type="Proteomes" id="UP000468766">
    <property type="component" value="Unassembled WGS sequence"/>
</dbReference>
<keyword evidence="9" id="KW-0413">Isomerase</keyword>
<evidence type="ECO:0000256" key="8">
    <source>
        <dbReference type="ARBA" id="ARBA00023125"/>
    </source>
</evidence>
<dbReference type="SUPFAM" id="SSF48024">
    <property type="entry name" value="N-terminal domain of DnaB helicase"/>
    <property type="match status" value="1"/>
</dbReference>
<keyword evidence="15" id="KW-1185">Reference proteome</keyword>
<evidence type="ECO:0000259" key="13">
    <source>
        <dbReference type="PROSITE" id="PS51199"/>
    </source>
</evidence>
<keyword evidence="2 12" id="KW-0639">Primosome</keyword>
<feature type="domain" description="SF4 helicase" evidence="13">
    <location>
        <begin position="175"/>
        <end position="442"/>
    </location>
</feature>
<dbReference type="Gene3D" id="3.40.50.300">
    <property type="entry name" value="P-loop containing nucleotide triphosphate hydrolases"/>
    <property type="match status" value="1"/>
</dbReference>
<reference evidence="14 15" key="1">
    <citation type="submission" date="2019-10" db="EMBL/GenBank/DDBJ databases">
        <title>Whole-genome sequence of the extremophile Heliorestis acidaminivorans DSM 24790.</title>
        <authorList>
            <person name="Kyndt J.A."/>
            <person name="Meyer T.E."/>
        </authorList>
    </citation>
    <scope>NUCLEOTIDE SEQUENCE [LARGE SCALE GENOMIC DNA]</scope>
    <source>
        <strain evidence="14 15">DSM 24790</strain>
    </source>
</reference>
<evidence type="ECO:0000256" key="9">
    <source>
        <dbReference type="ARBA" id="ARBA00023235"/>
    </source>
</evidence>
<dbReference type="GO" id="GO:0003677">
    <property type="term" value="F:DNA binding"/>
    <property type="evidence" value="ECO:0007669"/>
    <property type="project" value="UniProtKB-UniRule"/>
</dbReference>
<keyword evidence="8 12" id="KW-0238">DNA-binding</keyword>
<dbReference type="GO" id="GO:0043139">
    <property type="term" value="F:5'-3' DNA helicase activity"/>
    <property type="evidence" value="ECO:0007669"/>
    <property type="project" value="UniProtKB-EC"/>
</dbReference>
<dbReference type="OrthoDB" id="9773982at2"/>
<keyword evidence="6 12" id="KW-0347">Helicase</keyword>
<keyword evidence="7 12" id="KW-0067">ATP-binding</keyword>
<dbReference type="PROSITE" id="PS51199">
    <property type="entry name" value="SF4_HELICASE"/>
    <property type="match status" value="1"/>
</dbReference>
<dbReference type="GO" id="GO:0005829">
    <property type="term" value="C:cytosol"/>
    <property type="evidence" value="ECO:0007669"/>
    <property type="project" value="TreeGrafter"/>
</dbReference>
<gene>
    <name evidence="14" type="primary">dnaB</name>
    <name evidence="14" type="ORF">F9B85_04435</name>
</gene>
<name>A0A6I0F959_9FIRM</name>
<sequence>MFDRLPPQNIEAEQSVLGSMLLDGDAVYKAMEILKPEDFYKEAHRLLFSTLISLSQRGEAVDLVTVTEELRQTGQLERVGSIPYIIELGNVVPTAANVEHYAQIVIEKSLLRQVIKAATTITQKGYEGVEEIDELINSAEQAFLEIAQRQSNDGMVPIREVLVQTLDNIETLYNRKADVTGVATFFRELDRITSGLQPSDLIIVAARPAMGKTAFCLNIAQNAAVRNKTSVALFSLEMSREQLVQRMLSSEALIDQQRLRNGVLTDQDWDSLTNAMTPLSSAPIYIDDTAGITVMEMRAKCRRLKQDKNLGLIIIDYLQLMQGSGGKRRSENRQQEISEISRSLKALARELNVPVVALSQLSRSVEQTPDKKPNLSHLRESGALEQDADMVMFIYREDYYFPDTEKKGIAEIIIAKHRNGPVGSVELGFLKEYTKFVNRDYR</sequence>
<evidence type="ECO:0000313" key="15">
    <source>
        <dbReference type="Proteomes" id="UP000468766"/>
    </source>
</evidence>
<dbReference type="InterPro" id="IPR007692">
    <property type="entry name" value="DNA_helicase_DnaB"/>
</dbReference>
<evidence type="ECO:0000256" key="1">
    <source>
        <dbReference type="ARBA" id="ARBA00008428"/>
    </source>
</evidence>
<organism evidence="14 15">
    <name type="scientific">Heliorestis acidaminivorans</name>
    <dbReference type="NCBI Taxonomy" id="553427"/>
    <lineage>
        <taxon>Bacteria</taxon>
        <taxon>Bacillati</taxon>
        <taxon>Bacillota</taxon>
        <taxon>Clostridia</taxon>
        <taxon>Eubacteriales</taxon>
        <taxon>Heliobacteriaceae</taxon>
        <taxon>Heliorestis</taxon>
    </lineage>
</organism>
<keyword evidence="3 12" id="KW-0235">DNA replication</keyword>
<evidence type="ECO:0000256" key="11">
    <source>
        <dbReference type="NCBIfam" id="TIGR00665"/>
    </source>
</evidence>
<dbReference type="FunFam" id="3.40.50.300:FF:000076">
    <property type="entry name" value="Replicative DNA helicase"/>
    <property type="match status" value="1"/>
</dbReference>
<dbReference type="PANTHER" id="PTHR30153:SF2">
    <property type="entry name" value="REPLICATIVE DNA HELICASE"/>
    <property type="match status" value="1"/>
</dbReference>
<comment type="catalytic activity">
    <reaction evidence="10 12">
        <text>ATP + H2O = ADP + phosphate + H(+)</text>
        <dbReference type="Rhea" id="RHEA:13065"/>
        <dbReference type="ChEBI" id="CHEBI:15377"/>
        <dbReference type="ChEBI" id="CHEBI:15378"/>
        <dbReference type="ChEBI" id="CHEBI:30616"/>
        <dbReference type="ChEBI" id="CHEBI:43474"/>
        <dbReference type="ChEBI" id="CHEBI:456216"/>
        <dbReference type="EC" id="5.6.2.3"/>
    </reaction>
</comment>
<evidence type="ECO:0000256" key="10">
    <source>
        <dbReference type="ARBA" id="ARBA00048954"/>
    </source>
</evidence>
<dbReference type="Gene3D" id="1.10.860.10">
    <property type="entry name" value="DNAb Helicase, Chain A"/>
    <property type="match status" value="1"/>
</dbReference>
<evidence type="ECO:0000256" key="12">
    <source>
        <dbReference type="RuleBase" id="RU362085"/>
    </source>
</evidence>
<dbReference type="EC" id="5.6.2.3" evidence="11 12"/>
<dbReference type="PANTHER" id="PTHR30153">
    <property type="entry name" value="REPLICATIVE DNA HELICASE DNAB"/>
    <property type="match status" value="1"/>
</dbReference>
<evidence type="ECO:0000256" key="6">
    <source>
        <dbReference type="ARBA" id="ARBA00022806"/>
    </source>
</evidence>
<dbReference type="NCBIfam" id="TIGR00665">
    <property type="entry name" value="DnaB"/>
    <property type="match status" value="1"/>
</dbReference>
<evidence type="ECO:0000256" key="2">
    <source>
        <dbReference type="ARBA" id="ARBA00022515"/>
    </source>
</evidence>
<keyword evidence="5 12" id="KW-0378">Hydrolase</keyword>
<dbReference type="InterPro" id="IPR007694">
    <property type="entry name" value="DNA_helicase_DnaB-like_C"/>
</dbReference>
<dbReference type="GO" id="GO:0006269">
    <property type="term" value="P:DNA replication, synthesis of primer"/>
    <property type="evidence" value="ECO:0007669"/>
    <property type="project" value="UniProtKB-UniRule"/>
</dbReference>
<comment type="function">
    <text evidence="12">The main replicative DNA helicase, it participates in initiation and elongation during chromosome replication. Travels ahead of the DNA replisome, separating dsDNA into templates for DNA synthesis. A processive ATP-dependent 5'-3' DNA helicase it has DNA-dependent ATPase activity.</text>
</comment>
<proteinExistence type="inferred from homology"/>
<dbReference type="Pfam" id="PF00772">
    <property type="entry name" value="DnaB"/>
    <property type="match status" value="1"/>
</dbReference>
<dbReference type="GO" id="GO:0042802">
    <property type="term" value="F:identical protein binding"/>
    <property type="evidence" value="ECO:0007669"/>
    <property type="project" value="UniProtKB-ARBA"/>
</dbReference>
<comment type="caution">
    <text evidence="14">The sequence shown here is derived from an EMBL/GenBank/DDBJ whole genome shotgun (WGS) entry which is preliminary data.</text>
</comment>
<evidence type="ECO:0000256" key="5">
    <source>
        <dbReference type="ARBA" id="ARBA00022801"/>
    </source>
</evidence>
<accession>A0A6I0F959</accession>
<evidence type="ECO:0000256" key="7">
    <source>
        <dbReference type="ARBA" id="ARBA00022840"/>
    </source>
</evidence>